<organism evidence="1">
    <name type="scientific">marine metagenome</name>
    <dbReference type="NCBI Taxonomy" id="408172"/>
    <lineage>
        <taxon>unclassified sequences</taxon>
        <taxon>metagenomes</taxon>
        <taxon>ecological metagenomes</taxon>
    </lineage>
</organism>
<feature type="non-terminal residue" evidence="1">
    <location>
        <position position="25"/>
    </location>
</feature>
<feature type="non-terminal residue" evidence="1">
    <location>
        <position position="1"/>
    </location>
</feature>
<gene>
    <name evidence="2" type="ORF">METZ01_LOCUS332410</name>
    <name evidence="1" type="ORF">METZ01_LOCUS93527</name>
</gene>
<proteinExistence type="predicted"/>
<dbReference type="EMBL" id="UINC01111381">
    <property type="protein sequence ID" value="SVC79556.1"/>
    <property type="molecule type" value="Genomic_DNA"/>
</dbReference>
<sequence>VSVANILADWKMDHNTIIGGLLHDT</sequence>
<reference evidence="1" key="1">
    <citation type="submission" date="2018-05" db="EMBL/GenBank/DDBJ databases">
        <authorList>
            <person name="Lanie J.A."/>
            <person name="Ng W.-L."/>
            <person name="Kazmierczak K.M."/>
            <person name="Andrzejewski T.M."/>
            <person name="Davidsen T.M."/>
            <person name="Wayne K.J."/>
            <person name="Tettelin H."/>
            <person name="Glass J.I."/>
            <person name="Rusch D."/>
            <person name="Podicherti R."/>
            <person name="Tsui H.-C.T."/>
            <person name="Winkler M.E."/>
        </authorList>
    </citation>
    <scope>NUCLEOTIDE SEQUENCE</scope>
</reference>
<dbReference type="AlphaFoldDB" id="A0A381VMH9"/>
<name>A0A381VMH9_9ZZZZ</name>
<evidence type="ECO:0000313" key="1">
    <source>
        <dbReference type="EMBL" id="SVA40673.1"/>
    </source>
</evidence>
<evidence type="ECO:0008006" key="3">
    <source>
        <dbReference type="Google" id="ProtNLM"/>
    </source>
</evidence>
<dbReference type="Gene3D" id="1.10.3210.10">
    <property type="entry name" value="Hypothetical protein af1432"/>
    <property type="match status" value="1"/>
</dbReference>
<accession>A0A381VMH9</accession>
<dbReference type="EMBL" id="UINC01009054">
    <property type="protein sequence ID" value="SVA40673.1"/>
    <property type="molecule type" value="Genomic_DNA"/>
</dbReference>
<evidence type="ECO:0000313" key="2">
    <source>
        <dbReference type="EMBL" id="SVC79556.1"/>
    </source>
</evidence>
<protein>
    <recommendedName>
        <fullName evidence="3">HD domain-containing protein</fullName>
    </recommendedName>
</protein>
<dbReference type="SUPFAM" id="SSF109604">
    <property type="entry name" value="HD-domain/PDEase-like"/>
    <property type="match status" value="1"/>
</dbReference>